<dbReference type="Gene3D" id="1.20.144.10">
    <property type="entry name" value="Phosphatidic acid phosphatase type 2/haloperoxidase"/>
    <property type="match status" value="1"/>
</dbReference>
<feature type="transmembrane region" description="Helical" evidence="1">
    <location>
        <begin position="80"/>
        <end position="98"/>
    </location>
</feature>
<feature type="transmembrane region" description="Helical" evidence="1">
    <location>
        <begin position="12"/>
        <end position="33"/>
    </location>
</feature>
<comment type="caution">
    <text evidence="2">The sequence shown here is derived from an EMBL/GenBank/DDBJ whole genome shotgun (WGS) entry which is preliminary data.</text>
</comment>
<keyword evidence="1" id="KW-0812">Transmembrane</keyword>
<feature type="transmembrane region" description="Helical" evidence="1">
    <location>
        <begin position="39"/>
        <end position="59"/>
    </location>
</feature>
<dbReference type="InterPro" id="IPR036938">
    <property type="entry name" value="PAP2/HPO_sf"/>
</dbReference>
<protein>
    <submittedName>
        <fullName evidence="2">Membrane-associated phospholipid phosphatase</fullName>
    </submittedName>
</protein>
<gene>
    <name evidence="2" type="ORF">E9229_003820</name>
</gene>
<evidence type="ECO:0000313" key="3">
    <source>
        <dbReference type="Proteomes" id="UP000523000"/>
    </source>
</evidence>
<dbReference type="EMBL" id="JACHVS010000005">
    <property type="protein sequence ID" value="MBB2997548.1"/>
    <property type="molecule type" value="Genomic_DNA"/>
</dbReference>
<dbReference type="SUPFAM" id="SSF48317">
    <property type="entry name" value="Acid phosphatase/Vanadium-dependent haloperoxidase"/>
    <property type="match status" value="1"/>
</dbReference>
<accession>A0A839QM93</accession>
<evidence type="ECO:0000313" key="2">
    <source>
        <dbReference type="EMBL" id="MBB2997548.1"/>
    </source>
</evidence>
<sequence>MHTSKLHTTAKVISDIGSPTIVATLFLIGLPLIHPEISWAHAALATLFVTLIPTLALILMRHRGMVGDRHVTVRSQRGPIMAVAGLSIILGLVLLVLTSAEKQLFAEVGGIFLGLAVCSAITVFWKVSIHGAVATYVGLMATATIPLVGPVIALLFSSVIGWSRVQLGHHTPAQVLVGQAVGCAVYLAKVLLWGS</sequence>
<proteinExistence type="predicted"/>
<dbReference type="AlphaFoldDB" id="A0A839QM93"/>
<evidence type="ECO:0000256" key="1">
    <source>
        <dbReference type="SAM" id="Phobius"/>
    </source>
</evidence>
<feature type="transmembrane region" description="Helical" evidence="1">
    <location>
        <begin position="137"/>
        <end position="161"/>
    </location>
</feature>
<feature type="transmembrane region" description="Helical" evidence="1">
    <location>
        <begin position="104"/>
        <end position="125"/>
    </location>
</feature>
<name>A0A839QM93_9MICC</name>
<keyword evidence="1" id="KW-1133">Transmembrane helix</keyword>
<feature type="transmembrane region" description="Helical" evidence="1">
    <location>
        <begin position="173"/>
        <end position="192"/>
    </location>
</feature>
<keyword evidence="1" id="KW-0472">Membrane</keyword>
<dbReference type="Proteomes" id="UP000523000">
    <property type="component" value="Unassembled WGS sequence"/>
</dbReference>
<dbReference type="RefSeq" id="WP_183513207.1">
    <property type="nucleotide sequence ID" value="NZ_BAABGK010000100.1"/>
</dbReference>
<organism evidence="2 3">
    <name type="scientific">Paeniglutamicibacter cryotolerans</name>
    <dbReference type="NCBI Taxonomy" id="670079"/>
    <lineage>
        <taxon>Bacteria</taxon>
        <taxon>Bacillati</taxon>
        <taxon>Actinomycetota</taxon>
        <taxon>Actinomycetes</taxon>
        <taxon>Micrococcales</taxon>
        <taxon>Micrococcaceae</taxon>
        <taxon>Paeniglutamicibacter</taxon>
    </lineage>
</organism>
<keyword evidence="3" id="KW-1185">Reference proteome</keyword>
<reference evidence="2 3" key="1">
    <citation type="submission" date="2020-08" db="EMBL/GenBank/DDBJ databases">
        <title>Sequencing the genomes of 1000 actinobacteria strains.</title>
        <authorList>
            <person name="Klenk H.-P."/>
        </authorList>
    </citation>
    <scope>NUCLEOTIDE SEQUENCE [LARGE SCALE GENOMIC DNA]</scope>
    <source>
        <strain evidence="2 3">DSM 22826</strain>
    </source>
</reference>